<name>A0A9N8F028_9STRA</name>
<reference evidence="4" key="1">
    <citation type="submission" date="2020-06" db="EMBL/GenBank/DDBJ databases">
        <authorList>
            <consortium name="Plant Systems Biology data submission"/>
        </authorList>
    </citation>
    <scope>NUCLEOTIDE SEQUENCE</scope>
    <source>
        <strain evidence="4">D6</strain>
    </source>
</reference>
<accession>A0A9N8F028</accession>
<comment type="cofactor">
    <cofactor evidence="1">
        <name>a divalent metal cation</name>
        <dbReference type="ChEBI" id="CHEBI:60240"/>
    </cofactor>
</comment>
<comment type="caution">
    <text evidence="4">The sequence shown here is derived from an EMBL/GenBank/DDBJ whole genome shotgun (WGS) entry which is preliminary data.</text>
</comment>
<protein>
    <recommendedName>
        <fullName evidence="3">DDE Tnp4 domain-containing protein</fullName>
    </recommendedName>
</protein>
<proteinExistence type="predicted"/>
<evidence type="ECO:0000313" key="5">
    <source>
        <dbReference type="Proteomes" id="UP001153069"/>
    </source>
</evidence>
<dbReference type="Proteomes" id="UP001153069">
    <property type="component" value="Unassembled WGS sequence"/>
</dbReference>
<evidence type="ECO:0000256" key="2">
    <source>
        <dbReference type="ARBA" id="ARBA00022723"/>
    </source>
</evidence>
<evidence type="ECO:0000259" key="3">
    <source>
        <dbReference type="Pfam" id="PF13359"/>
    </source>
</evidence>
<dbReference type="OrthoDB" id="38519at2759"/>
<dbReference type="AlphaFoldDB" id="A0A9N8F028"/>
<feature type="domain" description="DDE Tnp4" evidence="3">
    <location>
        <begin position="122"/>
        <end position="263"/>
    </location>
</feature>
<sequence length="278" mass="32056">MTTLFATEGSFLLAAQQIVKARKNRNFRSYFGTSPKVMAVAWNMFIHGSTEALKFKHLLWACMQLKIYGTETVLAGIVGVVENTFRKFVWIVIPLLCGLVPRVMKLSGRFLDDKGRTCKLTVDCTDCMLLEPSPFSKKWYCFKHKCARYRYEVGVCIQTGYIVWINGPFKCGTWNDLSIFRRNLKHRLLPGEMVECDAGYRGDPKCRHKHIFLTDRDARAKARARARHENVNSEIKKWKCTATPWRHERPKHKLCFGAVAVLTQIGFQVHGIPHHVTY</sequence>
<organism evidence="4 5">
    <name type="scientific">Seminavis robusta</name>
    <dbReference type="NCBI Taxonomy" id="568900"/>
    <lineage>
        <taxon>Eukaryota</taxon>
        <taxon>Sar</taxon>
        <taxon>Stramenopiles</taxon>
        <taxon>Ochrophyta</taxon>
        <taxon>Bacillariophyta</taxon>
        <taxon>Bacillariophyceae</taxon>
        <taxon>Bacillariophycidae</taxon>
        <taxon>Naviculales</taxon>
        <taxon>Naviculaceae</taxon>
        <taxon>Seminavis</taxon>
    </lineage>
</organism>
<dbReference type="EMBL" id="CAICTM010002860">
    <property type="protein sequence ID" value="CAB9530391.1"/>
    <property type="molecule type" value="Genomic_DNA"/>
</dbReference>
<evidence type="ECO:0000256" key="1">
    <source>
        <dbReference type="ARBA" id="ARBA00001968"/>
    </source>
</evidence>
<dbReference type="InterPro" id="IPR027806">
    <property type="entry name" value="HARBI1_dom"/>
</dbReference>
<keyword evidence="5" id="KW-1185">Reference proteome</keyword>
<evidence type="ECO:0000313" key="4">
    <source>
        <dbReference type="EMBL" id="CAB9530391.1"/>
    </source>
</evidence>
<gene>
    <name evidence="4" type="ORF">SEMRO_2862_G338820.1</name>
</gene>
<dbReference type="GO" id="GO:0046872">
    <property type="term" value="F:metal ion binding"/>
    <property type="evidence" value="ECO:0007669"/>
    <property type="project" value="UniProtKB-KW"/>
</dbReference>
<dbReference type="Pfam" id="PF13359">
    <property type="entry name" value="DDE_Tnp_4"/>
    <property type="match status" value="1"/>
</dbReference>
<keyword evidence="2" id="KW-0479">Metal-binding</keyword>